<dbReference type="InterPro" id="IPR009734">
    <property type="entry name" value="Myoviridae_GpU"/>
</dbReference>
<reference evidence="1 2" key="1">
    <citation type="submission" date="2013-07" db="EMBL/GenBank/DDBJ databases">
        <title>Draft genome sequence of Pseudoalteromonas luteoviolacea 2ta16.</title>
        <authorList>
            <person name="Allen E.E."/>
            <person name="Azam F."/>
            <person name="Podell S."/>
        </authorList>
    </citation>
    <scope>NUCLEOTIDE SEQUENCE [LARGE SCALE GENOMIC DNA]</scope>
    <source>
        <strain evidence="1 2">2ta16</strain>
    </source>
</reference>
<gene>
    <name evidence="1" type="ORF">PL2TA16_02193</name>
</gene>
<name>V4HXA9_PSEL2</name>
<protein>
    <submittedName>
        <fullName evidence="1">Phage protein U</fullName>
    </submittedName>
</protein>
<dbReference type="AlphaFoldDB" id="V4HXA9"/>
<evidence type="ECO:0000313" key="2">
    <source>
        <dbReference type="Proteomes" id="UP000017820"/>
    </source>
</evidence>
<proteinExistence type="predicted"/>
<comment type="caution">
    <text evidence="1">The sequence shown here is derived from an EMBL/GenBank/DDBJ whole genome shotgun (WGS) entry which is preliminary data.</text>
</comment>
<dbReference type="RefSeq" id="WP_023397063.1">
    <property type="nucleotide sequence ID" value="NZ_AUSV01000002.1"/>
</dbReference>
<organism evidence="1 2">
    <name type="scientific">Pseudoalteromonas luteoviolacea (strain 2ta16)</name>
    <dbReference type="NCBI Taxonomy" id="1353533"/>
    <lineage>
        <taxon>Bacteria</taxon>
        <taxon>Pseudomonadati</taxon>
        <taxon>Pseudomonadota</taxon>
        <taxon>Gammaproteobacteria</taxon>
        <taxon>Alteromonadales</taxon>
        <taxon>Pseudoalteromonadaceae</taxon>
        <taxon>Pseudoalteromonas</taxon>
    </lineage>
</organism>
<sequence length="151" mass="17123">MAKINHANYMMQLGEYKFSVSTAAFQKLQFNTEYRWKDLESQTDKNSPVKQFIGVGEQTLELEGTIFPQLVENGLKQLDFMRDEATQGVPLTLTYVEESGKSSPSVGRVLGKWVIKSINETRTLFLNDGIPREIQFSMRLSRYDGNEGASS</sequence>
<evidence type="ECO:0000313" key="1">
    <source>
        <dbReference type="EMBL" id="ESP95450.1"/>
    </source>
</evidence>
<accession>V4HXA9</accession>
<dbReference type="Pfam" id="PF06995">
    <property type="entry name" value="Phage_P2_GpU"/>
    <property type="match status" value="1"/>
</dbReference>
<dbReference type="PATRIC" id="fig|1353533.3.peg.88"/>
<dbReference type="Proteomes" id="UP000017820">
    <property type="component" value="Unassembled WGS sequence"/>
</dbReference>
<dbReference type="EMBL" id="AUSV01000002">
    <property type="protein sequence ID" value="ESP95450.1"/>
    <property type="molecule type" value="Genomic_DNA"/>
</dbReference>